<dbReference type="InterPro" id="IPR015883">
    <property type="entry name" value="Glyco_hydro_20_cat"/>
</dbReference>
<dbReference type="InterPro" id="IPR013783">
    <property type="entry name" value="Ig-like_fold"/>
</dbReference>
<dbReference type="InterPro" id="IPR014756">
    <property type="entry name" value="Ig_E-set"/>
</dbReference>
<dbReference type="AlphaFoldDB" id="A0A6S7IQI2"/>
<comment type="similarity">
    <text evidence="2">Belongs to the glycosyl hydrolase 20 family.</text>
</comment>
<dbReference type="EC" id="3.2.1.52" evidence="3"/>
<name>A0A6S7IQI2_PARCT</name>
<dbReference type="InterPro" id="IPR004867">
    <property type="entry name" value="CHB_C_dom"/>
</dbReference>
<dbReference type="PRINTS" id="PR00738">
    <property type="entry name" value="GLHYDRLASE20"/>
</dbReference>
<dbReference type="Gene3D" id="3.20.20.80">
    <property type="entry name" value="Glycosidases"/>
    <property type="match status" value="1"/>
</dbReference>
<feature type="active site" description="Proton donor" evidence="5">
    <location>
        <position position="199"/>
    </location>
</feature>
<dbReference type="PANTHER" id="PTHR22600:SF57">
    <property type="entry name" value="BETA-N-ACETYLHEXOSAMINIDASE"/>
    <property type="match status" value="1"/>
</dbReference>
<evidence type="ECO:0000256" key="4">
    <source>
        <dbReference type="ARBA" id="ARBA00022801"/>
    </source>
</evidence>
<dbReference type="PANTHER" id="PTHR22600">
    <property type="entry name" value="BETA-HEXOSAMINIDASE"/>
    <property type="match status" value="1"/>
</dbReference>
<evidence type="ECO:0000313" key="7">
    <source>
        <dbReference type="Proteomes" id="UP001152795"/>
    </source>
</evidence>
<evidence type="ECO:0000256" key="3">
    <source>
        <dbReference type="ARBA" id="ARBA00012663"/>
    </source>
</evidence>
<dbReference type="CDD" id="cd02847">
    <property type="entry name" value="E_set_Chitobiase_C"/>
    <property type="match status" value="1"/>
</dbReference>
<comment type="caution">
    <text evidence="6">The sequence shown here is derived from an EMBL/GenBank/DDBJ whole genome shotgun (WGS) entry which is preliminary data.</text>
</comment>
<dbReference type="SUPFAM" id="SSF81296">
    <property type="entry name" value="E set domains"/>
    <property type="match status" value="1"/>
</dbReference>
<dbReference type="SUPFAM" id="SSF51445">
    <property type="entry name" value="(Trans)glycosidases"/>
    <property type="match status" value="1"/>
</dbReference>
<dbReference type="EMBL" id="CACRXK020011458">
    <property type="protein sequence ID" value="CAB4021484.1"/>
    <property type="molecule type" value="Genomic_DNA"/>
</dbReference>
<proteinExistence type="inferred from homology"/>
<dbReference type="GO" id="GO:0005975">
    <property type="term" value="P:carbohydrate metabolic process"/>
    <property type="evidence" value="ECO:0007669"/>
    <property type="project" value="InterPro"/>
</dbReference>
<dbReference type="GO" id="GO:0004563">
    <property type="term" value="F:beta-N-acetylhexosaminidase activity"/>
    <property type="evidence" value="ECO:0007669"/>
    <property type="project" value="UniProtKB-EC"/>
</dbReference>
<evidence type="ECO:0000256" key="1">
    <source>
        <dbReference type="ARBA" id="ARBA00001231"/>
    </source>
</evidence>
<dbReference type="InterPro" id="IPR025705">
    <property type="entry name" value="Beta_hexosaminidase_sua/sub"/>
</dbReference>
<keyword evidence="4" id="KW-0378">Hydrolase</keyword>
<dbReference type="GO" id="GO:0016020">
    <property type="term" value="C:membrane"/>
    <property type="evidence" value="ECO:0007669"/>
    <property type="project" value="TreeGrafter"/>
</dbReference>
<dbReference type="Pfam" id="PF00728">
    <property type="entry name" value="Glyco_hydro_20"/>
    <property type="match status" value="1"/>
</dbReference>
<accession>A0A6S7IQI2</accession>
<keyword evidence="7" id="KW-1185">Reference proteome</keyword>
<dbReference type="Gene3D" id="2.60.40.10">
    <property type="entry name" value="Immunoglobulins"/>
    <property type="match status" value="1"/>
</dbReference>
<evidence type="ECO:0000256" key="5">
    <source>
        <dbReference type="PIRSR" id="PIRSR625705-1"/>
    </source>
</evidence>
<reference evidence="6" key="1">
    <citation type="submission" date="2020-04" db="EMBL/GenBank/DDBJ databases">
        <authorList>
            <person name="Alioto T."/>
            <person name="Alioto T."/>
            <person name="Gomez Garrido J."/>
        </authorList>
    </citation>
    <scope>NUCLEOTIDE SEQUENCE</scope>
    <source>
        <strain evidence="6">A484AB</strain>
    </source>
</reference>
<organism evidence="6 7">
    <name type="scientific">Paramuricea clavata</name>
    <name type="common">Red gorgonian</name>
    <name type="synonym">Violescent sea-whip</name>
    <dbReference type="NCBI Taxonomy" id="317549"/>
    <lineage>
        <taxon>Eukaryota</taxon>
        <taxon>Metazoa</taxon>
        <taxon>Cnidaria</taxon>
        <taxon>Anthozoa</taxon>
        <taxon>Octocorallia</taxon>
        <taxon>Malacalcyonacea</taxon>
        <taxon>Plexauridae</taxon>
        <taxon>Paramuricea</taxon>
    </lineage>
</organism>
<dbReference type="Proteomes" id="UP001152795">
    <property type="component" value="Unassembled WGS sequence"/>
</dbReference>
<comment type="catalytic activity">
    <reaction evidence="1">
        <text>Hydrolysis of terminal non-reducing N-acetyl-D-hexosamine residues in N-acetyl-beta-D-hexosaminides.</text>
        <dbReference type="EC" id="3.2.1.52"/>
    </reaction>
</comment>
<sequence>MLDISRNFHGKTSILKILEVMANYKLNKLHLHLTDDEGWRLEIPGLEELTTFGSKRCYDTGMCLAPQIGSGATTTTSGSGFLTVGDYQEILQFAKSLHIEIIPEFDMPGHSHAAIKAMEYRFQQYNASSNETVRKDASKFLLAEPGDPSKYFSVQMFRDNAINPCLNSTYNFIEHVLSALVKLHKDISPLKLFHMGGDEVARGAWINSTACQKLTAQNKDIDSLKKYFTNRLSEITAKYNISFAAWEDGLIESNTIFNKTELSKGSVYSYAWDNVWEWGAFDRAYRLANAGYKTVLAHATHLYFDMPYEPDPEERGYYWATRYTDCKKTFGYMPDTVYDNVKEDRLGRPLNKSELCKKQNSCPSLLKKSNIIGIQGHLWSETVRTEDQLFYMYFPRVLTVAERAWHKAEFEKDEKSREEKLNMEWQAFANLLGYQELRKLDEIGVNYRVPLPGAKIESGRLVASSAFPGLKVEYKTSGGWQEYSSPVSKLSGNVKLRTRSADGKRSSREIELDFPVSHGSRCVIPGIFLHLVMFVAVLFNDS</sequence>
<dbReference type="OrthoDB" id="428480at2759"/>
<dbReference type="InterPro" id="IPR017853">
    <property type="entry name" value="GH"/>
</dbReference>
<protein>
    <recommendedName>
        <fullName evidence="3">beta-N-acetylhexosaminidase</fullName>
        <ecNumber evidence="3">3.2.1.52</ecNumber>
    </recommendedName>
</protein>
<gene>
    <name evidence="6" type="ORF">PACLA_8A080607</name>
</gene>
<dbReference type="Pfam" id="PF03174">
    <property type="entry name" value="CHB_HEX_C"/>
    <property type="match status" value="1"/>
</dbReference>
<evidence type="ECO:0000256" key="2">
    <source>
        <dbReference type="ARBA" id="ARBA00006285"/>
    </source>
</evidence>
<evidence type="ECO:0000313" key="6">
    <source>
        <dbReference type="EMBL" id="CAB4021484.1"/>
    </source>
</evidence>
<dbReference type="GO" id="GO:0030203">
    <property type="term" value="P:glycosaminoglycan metabolic process"/>
    <property type="evidence" value="ECO:0007669"/>
    <property type="project" value="TreeGrafter"/>
</dbReference>